<feature type="compositionally biased region" description="Polar residues" evidence="2">
    <location>
        <begin position="99"/>
        <end position="117"/>
    </location>
</feature>
<keyword evidence="1" id="KW-0863">Zinc-finger</keyword>
<dbReference type="AlphaFoldDB" id="A0A0R3TWF2"/>
<evidence type="ECO:0000313" key="6">
    <source>
        <dbReference type="WBParaSite" id="HNAJ_0001218301-mRNA-1"/>
    </source>
</evidence>
<evidence type="ECO:0000313" key="5">
    <source>
        <dbReference type="Proteomes" id="UP000278807"/>
    </source>
</evidence>
<gene>
    <name evidence="4" type="ORF">HNAJ_LOCUS12172</name>
</gene>
<feature type="domain" description="C2H2-type" evidence="3">
    <location>
        <begin position="10"/>
        <end position="32"/>
    </location>
</feature>
<dbReference type="PROSITE" id="PS50157">
    <property type="entry name" value="ZINC_FINGER_C2H2_2"/>
    <property type="match status" value="1"/>
</dbReference>
<keyword evidence="1" id="KW-0862">Zinc</keyword>
<evidence type="ECO:0000256" key="2">
    <source>
        <dbReference type="SAM" id="MobiDB-lite"/>
    </source>
</evidence>
<reference evidence="4 5" key="2">
    <citation type="submission" date="2018-11" db="EMBL/GenBank/DDBJ databases">
        <authorList>
            <consortium name="Pathogen Informatics"/>
        </authorList>
    </citation>
    <scope>NUCLEOTIDE SEQUENCE [LARGE SCALE GENOMIC DNA]</scope>
</reference>
<dbReference type="GO" id="GO:0008270">
    <property type="term" value="F:zinc ion binding"/>
    <property type="evidence" value="ECO:0007669"/>
    <property type="project" value="UniProtKB-KW"/>
</dbReference>
<organism evidence="6">
    <name type="scientific">Rodentolepis nana</name>
    <name type="common">Dwarf tapeworm</name>
    <name type="synonym">Hymenolepis nana</name>
    <dbReference type="NCBI Taxonomy" id="102285"/>
    <lineage>
        <taxon>Eukaryota</taxon>
        <taxon>Metazoa</taxon>
        <taxon>Spiralia</taxon>
        <taxon>Lophotrochozoa</taxon>
        <taxon>Platyhelminthes</taxon>
        <taxon>Cestoda</taxon>
        <taxon>Eucestoda</taxon>
        <taxon>Cyclophyllidea</taxon>
        <taxon>Hymenolepididae</taxon>
        <taxon>Rodentolepis</taxon>
    </lineage>
</organism>
<dbReference type="InterPro" id="IPR013087">
    <property type="entry name" value="Znf_C2H2_type"/>
</dbReference>
<proteinExistence type="predicted"/>
<dbReference type="OrthoDB" id="654211at2759"/>
<evidence type="ECO:0000259" key="3">
    <source>
        <dbReference type="PROSITE" id="PS50157"/>
    </source>
</evidence>
<keyword evidence="1" id="KW-0479">Metal-binding</keyword>
<protein>
    <submittedName>
        <fullName evidence="6">C2H2-type domain-containing protein</fullName>
    </submittedName>
</protein>
<dbReference type="EMBL" id="UZAE01014085">
    <property type="protein sequence ID" value="VDO12367.1"/>
    <property type="molecule type" value="Genomic_DNA"/>
</dbReference>
<evidence type="ECO:0000256" key="1">
    <source>
        <dbReference type="PROSITE-ProRule" id="PRU00042"/>
    </source>
</evidence>
<evidence type="ECO:0000313" key="4">
    <source>
        <dbReference type="EMBL" id="VDO12367.1"/>
    </source>
</evidence>
<dbReference type="InterPro" id="IPR036236">
    <property type="entry name" value="Znf_C2H2_sf"/>
</dbReference>
<reference evidence="6" key="1">
    <citation type="submission" date="2017-02" db="UniProtKB">
        <authorList>
            <consortium name="WormBaseParasite"/>
        </authorList>
    </citation>
    <scope>IDENTIFICATION</scope>
</reference>
<feature type="compositionally biased region" description="Basic and acidic residues" evidence="2">
    <location>
        <begin position="26"/>
        <end position="35"/>
    </location>
</feature>
<dbReference type="PROSITE" id="PS00028">
    <property type="entry name" value="ZINC_FINGER_C2H2_1"/>
    <property type="match status" value="1"/>
</dbReference>
<accession>A0A0R3TWF2</accession>
<sequence length="128" mass="14321">MYSHNGNFPFVCQVCHKGFPTKFRLRSHDGKHGEFSMHSSISQHSEGREGESSNTPPTSMRVHRPSEPSTSHANYRADDPTDGTDTRQSPIKMALFTHSLINEPTSSSPQLASQPTPSHEEEEEEDRS</sequence>
<name>A0A0R3TWF2_RODNA</name>
<dbReference type="SUPFAM" id="SSF57667">
    <property type="entry name" value="beta-beta-alpha zinc fingers"/>
    <property type="match status" value="1"/>
</dbReference>
<keyword evidence="5" id="KW-1185">Reference proteome</keyword>
<dbReference type="Proteomes" id="UP000278807">
    <property type="component" value="Unassembled WGS sequence"/>
</dbReference>
<dbReference type="WBParaSite" id="HNAJ_0001218301-mRNA-1">
    <property type="protein sequence ID" value="HNAJ_0001218301-mRNA-1"/>
    <property type="gene ID" value="HNAJ_0001218301"/>
</dbReference>
<feature type="region of interest" description="Disordered" evidence="2">
    <location>
        <begin position="25"/>
        <end position="128"/>
    </location>
</feature>